<evidence type="ECO:0000256" key="4">
    <source>
        <dbReference type="ARBA" id="ARBA00022723"/>
    </source>
</evidence>
<dbReference type="InterPro" id="IPR033749">
    <property type="entry name" value="Polyprenyl_synt_CS"/>
</dbReference>
<dbReference type="Proteomes" id="UP000584706">
    <property type="component" value="Unassembled WGS sequence"/>
</dbReference>
<keyword evidence="4" id="KW-0479">Metal-binding</keyword>
<dbReference type="PANTHER" id="PTHR12001">
    <property type="entry name" value="GERANYLGERANYL PYROPHOSPHATE SYNTHASE"/>
    <property type="match status" value="1"/>
</dbReference>
<dbReference type="GeneID" id="36102137"/>
<evidence type="ECO:0000256" key="3">
    <source>
        <dbReference type="ARBA" id="ARBA00022679"/>
    </source>
</evidence>
<dbReference type="SFLD" id="SFLDG01017">
    <property type="entry name" value="Polyprenyl_Transferase_Like"/>
    <property type="match status" value="1"/>
</dbReference>
<evidence type="ECO:0000313" key="9">
    <source>
        <dbReference type="EMBL" id="MBB6497720.1"/>
    </source>
</evidence>
<dbReference type="Pfam" id="PF00348">
    <property type="entry name" value="polyprenyl_synt"/>
    <property type="match status" value="1"/>
</dbReference>
<evidence type="ECO:0000313" key="7">
    <source>
        <dbReference type="EMBL" id="AVB76449.1"/>
    </source>
</evidence>
<dbReference type="AlphaFoldDB" id="A0A2L1CAU9"/>
<accession>A0A2L1CAU9</accession>
<dbReference type="GO" id="GO:0008299">
    <property type="term" value="P:isoprenoid biosynthetic process"/>
    <property type="evidence" value="ECO:0007669"/>
    <property type="project" value="InterPro"/>
</dbReference>
<dbReference type="CDD" id="cd00685">
    <property type="entry name" value="Trans_IPPS_HT"/>
    <property type="match status" value="1"/>
</dbReference>
<dbReference type="Gene3D" id="1.10.600.10">
    <property type="entry name" value="Farnesyl Diphosphate Synthase"/>
    <property type="match status" value="1"/>
</dbReference>
<evidence type="ECO:0000256" key="2">
    <source>
        <dbReference type="ARBA" id="ARBA00006706"/>
    </source>
</evidence>
<dbReference type="PROSITE" id="PS00444">
    <property type="entry name" value="POLYPRENYL_SYNTHASE_2"/>
    <property type="match status" value="1"/>
</dbReference>
<dbReference type="RefSeq" id="WP_104837969.1">
    <property type="nucleotide sequence ID" value="NZ_CP026606.1"/>
</dbReference>
<evidence type="ECO:0000313" key="12">
    <source>
        <dbReference type="Proteomes" id="UP000590564"/>
    </source>
</evidence>
<evidence type="ECO:0000313" key="8">
    <source>
        <dbReference type="EMBL" id="MBB6068343.1"/>
    </source>
</evidence>
<comment type="similarity">
    <text evidence="2 6">Belongs to the FPP/GGPP synthase family.</text>
</comment>
<dbReference type="GO" id="GO:0004337">
    <property type="term" value="F:(2E,6E)-farnesyl diphosphate synthase activity"/>
    <property type="evidence" value="ECO:0007669"/>
    <property type="project" value="UniProtKB-EC"/>
</dbReference>
<dbReference type="EMBL" id="JACHED010000004">
    <property type="protein sequence ID" value="MBB6497720.1"/>
    <property type="molecule type" value="Genomic_DNA"/>
</dbReference>
<keyword evidence="5" id="KW-0460">Magnesium</keyword>
<dbReference type="EC" id="2.5.1.10" evidence="7 8"/>
<dbReference type="GO" id="GO:0046872">
    <property type="term" value="F:metal ion binding"/>
    <property type="evidence" value="ECO:0007669"/>
    <property type="project" value="UniProtKB-KW"/>
</dbReference>
<dbReference type="InterPro" id="IPR000092">
    <property type="entry name" value="Polyprenyl_synt"/>
</dbReference>
<dbReference type="EMBL" id="JACHIQ010000003">
    <property type="protein sequence ID" value="MBB6068343.1"/>
    <property type="molecule type" value="Genomic_DNA"/>
</dbReference>
<sequence length="317" mass="35802">MVFDREILSKIDSELKKYMEKDTKLYGASKHLLLAGGKRVRPYLSILTYLLKKDDLTEIMAPALSVELIHNYTLVHDDIMDNDDQRRGIPTVHTVYGEPIAILAGDLLYAKAFEALSNIEDSKKAHEVLKVLSKACVEVCEGQTEDMEFEERFPTLDEYLEMISKKTGALIVAPVEIGAVMADCTPEEREALCNYAKRIGMTFQIQDDVLDLIGDQKTIGKPVGSDIVEGKKTMMVIHAMENLSEDKKERLLQILGNQDANQQEVAEAIELLADSINYAKDTMKNATEEAKDYLKIFDAEKRKNLENIADFIIERIH</sequence>
<proteinExistence type="inferred from homology"/>
<reference evidence="7" key="2">
    <citation type="submission" date="2018-02" db="EMBL/GenBank/DDBJ databases">
        <title>Complete genome sequence of the Methanococcus maripaludis type strain JJ (DSM 2067), a model for selenoprotein synthesis in Archaea.</title>
        <authorList>
            <person name="Poehlein A."/>
            <person name="Heym D."/>
            <person name="Quitzke V."/>
            <person name="Fersch J."/>
            <person name="Daniel R."/>
            <person name="Rother M."/>
        </authorList>
    </citation>
    <scope>NUCLEOTIDE SEQUENCE [LARGE SCALE GENOMIC DNA]</scope>
    <source>
        <strain evidence="7">DSM 2067</strain>
    </source>
</reference>
<evidence type="ECO:0000313" key="11">
    <source>
        <dbReference type="Proteomes" id="UP000584706"/>
    </source>
</evidence>
<dbReference type="GO" id="GO:0004311">
    <property type="term" value="F:geranylgeranyl diphosphate synthase activity"/>
    <property type="evidence" value="ECO:0007669"/>
    <property type="project" value="UniProtKB-EC"/>
</dbReference>
<dbReference type="GO" id="GO:0004161">
    <property type="term" value="F:dimethylallyltranstransferase activity"/>
    <property type="evidence" value="ECO:0007669"/>
    <property type="project" value="UniProtKB-EC"/>
</dbReference>
<gene>
    <name evidence="9" type="ORF">HNP96_001768</name>
    <name evidence="8" type="ORF">HNP97_001856</name>
    <name evidence="7" type="ORF">MMJJ_10510</name>
</gene>
<protein>
    <submittedName>
        <fullName evidence="7">(2E,6E)-farnesyl diphosphate synthase</fullName>
        <ecNumber evidence="7 8">2.5.1.10</ecNumber>
    </submittedName>
    <submittedName>
        <fullName evidence="8">Geranylgeranyl diphosphate synthase type I</fullName>
        <ecNumber evidence="8">2.5.1.1</ecNumber>
        <ecNumber evidence="8">2.5.1.29</ecNumber>
    </submittedName>
</protein>
<reference evidence="10" key="1">
    <citation type="journal article" date="2018" name="Genome Announc.">
        <title>Complete Genome Sequence of the Methanococcus maripaludis Type Strain JJ (DSM 2067), a Model for Selenoprotein Synthesis in Archaea.</title>
        <authorList>
            <person name="Poehlein A."/>
            <person name="Heym D."/>
            <person name="Quitzke V."/>
            <person name="Fersch J."/>
            <person name="Daniel R."/>
            <person name="Rother M."/>
        </authorList>
    </citation>
    <scope>NUCLEOTIDE SEQUENCE [LARGE SCALE GENOMIC DNA]</scope>
    <source>
        <strain evidence="10">DSM 2067</strain>
    </source>
</reference>
<dbReference type="KEGG" id="mmad:MMJJ_10510"/>
<organism evidence="7 10">
    <name type="scientific">Methanococcus maripaludis</name>
    <name type="common">Methanococcus deltae</name>
    <dbReference type="NCBI Taxonomy" id="39152"/>
    <lineage>
        <taxon>Archaea</taxon>
        <taxon>Methanobacteriati</taxon>
        <taxon>Methanobacteriota</taxon>
        <taxon>Methanomada group</taxon>
        <taxon>Methanococci</taxon>
        <taxon>Methanococcales</taxon>
        <taxon>Methanococcaceae</taxon>
        <taxon>Methanococcus</taxon>
    </lineage>
</organism>
<evidence type="ECO:0000256" key="1">
    <source>
        <dbReference type="ARBA" id="ARBA00001946"/>
    </source>
</evidence>
<comment type="cofactor">
    <cofactor evidence="1">
        <name>Mg(2+)</name>
        <dbReference type="ChEBI" id="CHEBI:18420"/>
    </cofactor>
</comment>
<evidence type="ECO:0000256" key="6">
    <source>
        <dbReference type="RuleBase" id="RU004466"/>
    </source>
</evidence>
<dbReference type="Proteomes" id="UP000590564">
    <property type="component" value="Unassembled WGS sequence"/>
</dbReference>
<evidence type="ECO:0000256" key="5">
    <source>
        <dbReference type="ARBA" id="ARBA00022842"/>
    </source>
</evidence>
<dbReference type="PANTHER" id="PTHR12001:SF85">
    <property type="entry name" value="SHORT CHAIN ISOPRENYL DIPHOSPHATE SYNTHASE"/>
    <property type="match status" value="1"/>
</dbReference>
<evidence type="ECO:0000313" key="10">
    <source>
        <dbReference type="Proteomes" id="UP000239462"/>
    </source>
</evidence>
<dbReference type="EC" id="2.5.1.29" evidence="8"/>
<dbReference type="EC" id="2.5.1.1" evidence="8"/>
<dbReference type="PROSITE" id="PS00723">
    <property type="entry name" value="POLYPRENYL_SYNTHASE_1"/>
    <property type="match status" value="1"/>
</dbReference>
<reference evidence="11 12" key="3">
    <citation type="submission" date="2020-08" db="EMBL/GenBank/DDBJ databases">
        <title>Genomic Encyclopedia of Type Strains, Phase IV (KMG-V): Genome sequencing to study the core and pangenomes of soil and plant-associated prokaryotes.</title>
        <authorList>
            <person name="Whitman W."/>
        </authorList>
    </citation>
    <scope>NUCLEOTIDE SEQUENCE [LARGE SCALE GENOMIC DNA]</scope>
    <source>
        <strain evidence="9 12">D1</strain>
        <strain evidence="8 11">DSM 7078</strain>
    </source>
</reference>
<dbReference type="SFLD" id="SFLDS00005">
    <property type="entry name" value="Isoprenoid_Synthase_Type_I"/>
    <property type="match status" value="1"/>
</dbReference>
<name>A0A2L1CAU9_METMI</name>
<dbReference type="InterPro" id="IPR008949">
    <property type="entry name" value="Isoprenoid_synthase_dom_sf"/>
</dbReference>
<keyword evidence="3 6" id="KW-0808">Transferase</keyword>
<dbReference type="SUPFAM" id="SSF48576">
    <property type="entry name" value="Terpenoid synthases"/>
    <property type="match status" value="1"/>
</dbReference>
<dbReference type="Proteomes" id="UP000239462">
    <property type="component" value="Chromosome"/>
</dbReference>
<dbReference type="EMBL" id="CP026606">
    <property type="protein sequence ID" value="AVB76449.1"/>
    <property type="molecule type" value="Genomic_DNA"/>
</dbReference>